<dbReference type="InterPro" id="IPR002549">
    <property type="entry name" value="AI-2E-like"/>
</dbReference>
<evidence type="ECO:0000256" key="3">
    <source>
        <dbReference type="ARBA" id="ARBA00022448"/>
    </source>
</evidence>
<accession>A0A8T7LWN7</accession>
<dbReference type="Pfam" id="PF01594">
    <property type="entry name" value="AI-2E_transport"/>
    <property type="match status" value="1"/>
</dbReference>
<dbReference type="AlphaFoldDB" id="A0A8T7LWN7"/>
<dbReference type="Proteomes" id="UP001431572">
    <property type="component" value="Chromosome 1"/>
</dbReference>
<keyword evidence="3" id="KW-0813">Transport</keyword>
<evidence type="ECO:0000256" key="8">
    <source>
        <dbReference type="SAM" id="Phobius"/>
    </source>
</evidence>
<feature type="transmembrane region" description="Helical" evidence="8">
    <location>
        <begin position="166"/>
        <end position="189"/>
    </location>
</feature>
<proteinExistence type="inferred from homology"/>
<reference evidence="9 11" key="1">
    <citation type="submission" date="2020-06" db="EMBL/GenBank/DDBJ databases">
        <title>Anoxygenic phototrophic Chloroflexota member uses a Type I reaction center.</title>
        <authorList>
            <person name="Tsuji J.M."/>
            <person name="Shaw N.A."/>
            <person name="Nagashima S."/>
            <person name="Venkiteswaran J."/>
            <person name="Schiff S.L."/>
            <person name="Hanada S."/>
            <person name="Tank M."/>
            <person name="Neufeld J.D."/>
        </authorList>
    </citation>
    <scope>NUCLEOTIDE SEQUENCE [LARGE SCALE GENOMIC DNA]</scope>
    <source>
        <strain evidence="9">L227-S17</strain>
    </source>
</reference>
<evidence type="ECO:0000256" key="7">
    <source>
        <dbReference type="ARBA" id="ARBA00023136"/>
    </source>
</evidence>
<gene>
    <name evidence="9" type="ORF">HXX08_01970</name>
    <name evidence="10" type="ORF">OZ401_002314</name>
</gene>
<feature type="transmembrane region" description="Helical" evidence="8">
    <location>
        <begin position="76"/>
        <end position="94"/>
    </location>
</feature>
<keyword evidence="5 8" id="KW-0812">Transmembrane</keyword>
<reference evidence="10" key="2">
    <citation type="journal article" date="2024" name="Nature">
        <title>Anoxygenic phototroph of the Chloroflexota uses a type I reaction centre.</title>
        <authorList>
            <person name="Tsuji J.M."/>
            <person name="Shaw N.A."/>
            <person name="Nagashima S."/>
            <person name="Venkiteswaran J.J."/>
            <person name="Schiff S.L."/>
            <person name="Watanabe T."/>
            <person name="Fukui M."/>
            <person name="Hanada S."/>
            <person name="Tank M."/>
            <person name="Neufeld J.D."/>
        </authorList>
    </citation>
    <scope>NUCLEOTIDE SEQUENCE</scope>
    <source>
        <strain evidence="10">L227-S17</strain>
    </source>
</reference>
<dbReference type="GO" id="GO:0005886">
    <property type="term" value="C:plasma membrane"/>
    <property type="evidence" value="ECO:0007669"/>
    <property type="project" value="UniProtKB-SubCell"/>
</dbReference>
<keyword evidence="7 8" id="KW-0472">Membrane</keyword>
<dbReference type="GO" id="GO:0055085">
    <property type="term" value="P:transmembrane transport"/>
    <property type="evidence" value="ECO:0007669"/>
    <property type="project" value="TreeGrafter"/>
</dbReference>
<evidence type="ECO:0000313" key="9">
    <source>
        <dbReference type="EMBL" id="NWJ44622.1"/>
    </source>
</evidence>
<feature type="transmembrane region" description="Helical" evidence="8">
    <location>
        <begin position="282"/>
        <end position="302"/>
    </location>
</feature>
<evidence type="ECO:0000256" key="2">
    <source>
        <dbReference type="ARBA" id="ARBA00009773"/>
    </source>
</evidence>
<feature type="transmembrane region" description="Helical" evidence="8">
    <location>
        <begin position="342"/>
        <end position="361"/>
    </location>
</feature>
<evidence type="ECO:0000256" key="4">
    <source>
        <dbReference type="ARBA" id="ARBA00022475"/>
    </source>
</evidence>
<evidence type="ECO:0000256" key="6">
    <source>
        <dbReference type="ARBA" id="ARBA00022989"/>
    </source>
</evidence>
<keyword evidence="6 8" id="KW-1133">Transmembrane helix</keyword>
<feature type="transmembrane region" description="Helical" evidence="8">
    <location>
        <begin position="314"/>
        <end position="336"/>
    </location>
</feature>
<feature type="transmembrane region" description="Helical" evidence="8">
    <location>
        <begin position="243"/>
        <end position="276"/>
    </location>
</feature>
<dbReference type="RefSeq" id="WP_341468399.1">
    <property type="nucleotide sequence ID" value="NZ_CP128399.1"/>
</dbReference>
<keyword evidence="12" id="KW-1185">Reference proteome</keyword>
<dbReference type="EMBL" id="CP128399">
    <property type="protein sequence ID" value="WJW66511.1"/>
    <property type="molecule type" value="Genomic_DNA"/>
</dbReference>
<protein>
    <submittedName>
        <fullName evidence="9">AI-2E family transporter</fullName>
    </submittedName>
</protein>
<dbReference type="Proteomes" id="UP000521676">
    <property type="component" value="Unassembled WGS sequence"/>
</dbReference>
<evidence type="ECO:0000313" key="11">
    <source>
        <dbReference type="Proteomes" id="UP000521676"/>
    </source>
</evidence>
<feature type="transmembrane region" description="Helical" evidence="8">
    <location>
        <begin position="216"/>
        <end position="236"/>
    </location>
</feature>
<dbReference type="PANTHER" id="PTHR21716:SF53">
    <property type="entry name" value="PERMEASE PERM-RELATED"/>
    <property type="match status" value="1"/>
</dbReference>
<dbReference type="PANTHER" id="PTHR21716">
    <property type="entry name" value="TRANSMEMBRANE PROTEIN"/>
    <property type="match status" value="1"/>
</dbReference>
<sequence length="459" mass="51125">MQNNTEKLPSVQELKFSPTMKRLIVFIVVGLLVAFFLKIGEILPPFIWALVTAFIFNDPIKYLTWRTGKPRWVWSAVLYLIFFVVLVLVIAWLVPAVRQEAKILSEDVPKIQQSVKDNLGANPTVNIAGIEVQSDTVISAVDGVVNRLPEIAQEIGPKLLSGTFRFLIDFLLYLIATFYFLLMGARPLLHFLDTLPLMARNEMLDLFERADRVLGAYIKAQFFLVLIMSVSSFIIMEILGIRYAILLAIMVGVLELIPFVGPYLAIGISCLVAYFQPHGANLSFGLDGVMLAIVVAIALFILRQIEDYLVIPNLVGKILELPPLLVIFSTIAGAALLGPMGLLLSVPVVAVLKIVIGYLYYKLVDADRQKIILKPGTDSDELLETLDRYESGSRLLLVGAKSEVLRKPEVLTHIQQLRATRKLDVAFFVGEDEPTAHTLRGSGFSVVVQEQEHFFGNED</sequence>
<name>A0A8T7LWN7_9CHLR</name>
<comment type="similarity">
    <text evidence="2">Belongs to the autoinducer-2 exporter (AI-2E) (TC 2.A.86) family.</text>
</comment>
<dbReference type="EMBL" id="JACATZ010000001">
    <property type="protein sequence ID" value="NWJ44622.1"/>
    <property type="molecule type" value="Genomic_DNA"/>
</dbReference>
<evidence type="ECO:0000313" key="10">
    <source>
        <dbReference type="EMBL" id="WJW66511.1"/>
    </source>
</evidence>
<evidence type="ECO:0000256" key="5">
    <source>
        <dbReference type="ARBA" id="ARBA00022692"/>
    </source>
</evidence>
<evidence type="ECO:0000256" key="1">
    <source>
        <dbReference type="ARBA" id="ARBA00004651"/>
    </source>
</evidence>
<feature type="transmembrane region" description="Helical" evidence="8">
    <location>
        <begin position="23"/>
        <end position="56"/>
    </location>
</feature>
<keyword evidence="4" id="KW-1003">Cell membrane</keyword>
<comment type="subcellular location">
    <subcellularLocation>
        <location evidence="1">Cell membrane</location>
        <topology evidence="1">Multi-pass membrane protein</topology>
    </subcellularLocation>
</comment>
<organism evidence="9 11">
    <name type="scientific">Candidatus Chlorohelix allophototropha</name>
    <dbReference type="NCBI Taxonomy" id="3003348"/>
    <lineage>
        <taxon>Bacteria</taxon>
        <taxon>Bacillati</taxon>
        <taxon>Chloroflexota</taxon>
        <taxon>Chloroflexia</taxon>
        <taxon>Candidatus Chloroheliales</taxon>
        <taxon>Candidatus Chloroheliaceae</taxon>
        <taxon>Candidatus Chlorohelix</taxon>
    </lineage>
</organism>
<evidence type="ECO:0000313" key="12">
    <source>
        <dbReference type="Proteomes" id="UP001431572"/>
    </source>
</evidence>